<evidence type="ECO:0000313" key="4">
    <source>
        <dbReference type="Proteomes" id="UP000183924"/>
    </source>
</evidence>
<feature type="coiled-coil region" evidence="1">
    <location>
        <begin position="140"/>
        <end position="167"/>
    </location>
</feature>
<keyword evidence="4" id="KW-1185">Reference proteome</keyword>
<dbReference type="AlphaFoldDB" id="A0A1J8PGC7"/>
<sequence length="408" mass="46490">MSDLNPPRFDSTVNELSVFPNLKATKDWLENNELDTSDTTILVPFKDKNNKIHFLKPINPNFFSDPKNEKMINETNKDIRIIGAANSCHIHGFFETIQALITTKRVPHLNELEGETINLADHGFIIIYKKGEKKAGRDFFNFFENERKRLIEEIKKAQTNEAAHINQAEFLEALSKLALDLKIKGGMCYFFGTDKNGKQRVYREIFRQNANNTKLARYLEQEAKWHESKRLKVKEHKSQNHHIVRFLIDWCKWTIFAVITAIGTGLILGFFIPPPIGTIAAAVIAVVTFVGMSSIGFAKADKNNPTTIERSDPEFEEESEITFSSQIKQRLASLKDFFARKASRIIVSPAENIGSEIFTTTVDVTTESKSYQSCTTLVKSSFQLSLLFKEENNVSIIENNHCVTLTHH</sequence>
<proteinExistence type="predicted"/>
<reference evidence="3 4" key="1">
    <citation type="submission" date="2016-03" db="EMBL/GenBank/DDBJ databases">
        <title>Comparative genomics of Rickettsiella.</title>
        <authorList>
            <person name="Chandler C."/>
            <person name="Wang Y."/>
        </authorList>
    </citation>
    <scope>NUCLEOTIDE SEQUENCE [LARGE SCALE GENOMIC DNA]</scope>
    <source>
        <strain evidence="3 4">RCFS May 2013</strain>
    </source>
</reference>
<evidence type="ECO:0000256" key="2">
    <source>
        <dbReference type="SAM" id="Phobius"/>
    </source>
</evidence>
<accession>A0A1J8PGC7</accession>
<organism evidence="3 4">
    <name type="scientific">Candidatus Rickettsiella isopodorum</name>
    <dbReference type="NCBI Taxonomy" id="1225476"/>
    <lineage>
        <taxon>Bacteria</taxon>
        <taxon>Pseudomonadati</taxon>
        <taxon>Pseudomonadota</taxon>
        <taxon>Gammaproteobacteria</taxon>
        <taxon>Legionellales</taxon>
        <taxon>Coxiellaceae</taxon>
        <taxon>Rickettsiella</taxon>
    </lineage>
</organism>
<feature type="transmembrane region" description="Helical" evidence="2">
    <location>
        <begin position="278"/>
        <end position="298"/>
    </location>
</feature>
<keyword evidence="1" id="KW-0175">Coiled coil</keyword>
<keyword evidence="2" id="KW-1133">Transmembrane helix</keyword>
<evidence type="ECO:0000313" key="3">
    <source>
        <dbReference type="EMBL" id="OIZ94117.1"/>
    </source>
</evidence>
<evidence type="ECO:0000256" key="1">
    <source>
        <dbReference type="SAM" id="Coils"/>
    </source>
</evidence>
<dbReference type="RefSeq" id="WP_071662611.1">
    <property type="nucleotide sequence ID" value="NZ_LUKY01000033.1"/>
</dbReference>
<name>A0A1J8PGC7_9COXI</name>
<dbReference type="STRING" id="1225476.A1D18_04440"/>
<dbReference type="Proteomes" id="UP000183924">
    <property type="component" value="Unassembled WGS sequence"/>
</dbReference>
<dbReference type="OrthoDB" id="9858674at2"/>
<keyword evidence="2" id="KW-0812">Transmembrane</keyword>
<dbReference type="EMBL" id="LUKY01000033">
    <property type="protein sequence ID" value="OIZ94117.1"/>
    <property type="molecule type" value="Genomic_DNA"/>
</dbReference>
<keyword evidence="2" id="KW-0472">Membrane</keyword>
<protein>
    <submittedName>
        <fullName evidence="3">Uncharacterized protein</fullName>
    </submittedName>
</protein>
<gene>
    <name evidence="3" type="ORF">A1D18_04440</name>
</gene>
<feature type="transmembrane region" description="Helical" evidence="2">
    <location>
        <begin position="253"/>
        <end position="272"/>
    </location>
</feature>
<comment type="caution">
    <text evidence="3">The sequence shown here is derived from an EMBL/GenBank/DDBJ whole genome shotgun (WGS) entry which is preliminary data.</text>
</comment>